<proteinExistence type="predicted"/>
<accession>A0A956M4F8</accession>
<evidence type="ECO:0000313" key="2">
    <source>
        <dbReference type="Proteomes" id="UP000697710"/>
    </source>
</evidence>
<name>A0A956M4F8_UNCEI</name>
<organism evidence="1 2">
    <name type="scientific">Eiseniibacteriota bacterium</name>
    <dbReference type="NCBI Taxonomy" id="2212470"/>
    <lineage>
        <taxon>Bacteria</taxon>
        <taxon>Candidatus Eiseniibacteriota</taxon>
    </lineage>
</organism>
<dbReference type="EMBL" id="JAGQHR010000916">
    <property type="protein sequence ID" value="MCA9729952.1"/>
    <property type="molecule type" value="Genomic_DNA"/>
</dbReference>
<comment type="caution">
    <text evidence="1">The sequence shown here is derived from an EMBL/GenBank/DDBJ whole genome shotgun (WGS) entry which is preliminary data.</text>
</comment>
<reference evidence="1" key="1">
    <citation type="submission" date="2020-04" db="EMBL/GenBank/DDBJ databases">
        <authorList>
            <person name="Zhang T."/>
        </authorList>
    </citation>
    <scope>NUCLEOTIDE SEQUENCE</scope>
    <source>
        <strain evidence="1">HKST-UBA01</strain>
    </source>
</reference>
<protein>
    <submittedName>
        <fullName evidence="1">Uncharacterized protein</fullName>
    </submittedName>
</protein>
<evidence type="ECO:0000313" key="1">
    <source>
        <dbReference type="EMBL" id="MCA9729952.1"/>
    </source>
</evidence>
<gene>
    <name evidence="1" type="ORF">KC729_19870</name>
</gene>
<dbReference type="AlphaFoldDB" id="A0A956M4F8"/>
<dbReference type="Proteomes" id="UP000697710">
    <property type="component" value="Unassembled WGS sequence"/>
</dbReference>
<feature type="non-terminal residue" evidence="1">
    <location>
        <position position="1"/>
    </location>
</feature>
<reference evidence="1" key="2">
    <citation type="journal article" date="2021" name="Microbiome">
        <title>Successional dynamics and alternative stable states in a saline activated sludge microbial community over 9 years.</title>
        <authorList>
            <person name="Wang Y."/>
            <person name="Ye J."/>
            <person name="Ju F."/>
            <person name="Liu L."/>
            <person name="Boyd J.A."/>
            <person name="Deng Y."/>
            <person name="Parks D.H."/>
            <person name="Jiang X."/>
            <person name="Yin X."/>
            <person name="Woodcroft B.J."/>
            <person name="Tyson G.W."/>
            <person name="Hugenholtz P."/>
            <person name="Polz M.F."/>
            <person name="Zhang T."/>
        </authorList>
    </citation>
    <scope>NUCLEOTIDE SEQUENCE</scope>
    <source>
        <strain evidence="1">HKST-UBA01</strain>
    </source>
</reference>
<sequence length="145" mass="15967">FNTNSFRRGSLARSIREFLRIVSTRPRALDAELAAPFRREPLFSLLSEHGFTVAGANDGQPTAEQVLGGAEDLDLLPAPVRHWLSRSFGLGTRVLRMRLDWIVVSRLDPQDARTHTAEVGASASDHALIHVDLERPGEPPAGPRL</sequence>